<reference evidence="2 3" key="1">
    <citation type="submission" date="2015-11" db="EMBL/GenBank/DDBJ databases">
        <title>Genomic analysis of 38 Legionella species identifies large and diverse effector repertoires.</title>
        <authorList>
            <person name="Burstein D."/>
            <person name="Amaro F."/>
            <person name="Zusman T."/>
            <person name="Lifshitz Z."/>
            <person name="Cohen O."/>
            <person name="Gilbert J.A."/>
            <person name="Pupko T."/>
            <person name="Shuman H.A."/>
            <person name="Segal G."/>
        </authorList>
    </citation>
    <scope>NUCLEOTIDE SEQUENCE [LARGE SCALE GENOMIC DNA]</scope>
    <source>
        <strain evidence="2 3">ATCC 49504</strain>
    </source>
</reference>
<evidence type="ECO:0000313" key="3">
    <source>
        <dbReference type="Proteomes" id="UP000054785"/>
    </source>
</evidence>
<comment type="caution">
    <text evidence="2">The sequence shown here is derived from an EMBL/GenBank/DDBJ whole genome shotgun (WGS) entry which is preliminary data.</text>
</comment>
<dbReference type="AlphaFoldDB" id="A0A0W0TT67"/>
<organism evidence="2 3">
    <name type="scientific">Legionella geestiana</name>
    <dbReference type="NCBI Taxonomy" id="45065"/>
    <lineage>
        <taxon>Bacteria</taxon>
        <taxon>Pseudomonadati</taxon>
        <taxon>Pseudomonadota</taxon>
        <taxon>Gammaproteobacteria</taxon>
        <taxon>Legionellales</taxon>
        <taxon>Legionellaceae</taxon>
        <taxon>Legionella</taxon>
    </lineage>
</organism>
<evidence type="ECO:0000256" key="1">
    <source>
        <dbReference type="SAM" id="MobiDB-lite"/>
    </source>
</evidence>
<feature type="region of interest" description="Disordered" evidence="1">
    <location>
        <begin position="286"/>
        <end position="308"/>
    </location>
</feature>
<gene>
    <name evidence="2" type="ORF">Lgee_1498</name>
</gene>
<dbReference type="RefSeq" id="WP_028386261.1">
    <property type="nucleotide sequence ID" value="NZ_CAAAHN010000013.1"/>
</dbReference>
<name>A0A0W0TT67_9GAMM</name>
<sequence length="308" mass="33657">MMQEIPLPFDSLSEFTEIASAIWNLRAQLEKLRQDRSLLSIHKSKIIAPVLARLDDLIDAFNNDFLVHLDMPDTEEAGIEKMQLRLKMLLTCLSIEEEALDTLALHGSPLTLFVRAGTRLGTFVGGAFAGLTLAGPWGTFPGACAGHIGGSSLVNAEAVMPESAKRYLQLFRAIQNAPTLSPKVCTPETCQLLNHLFASKTVRWLSPDDILDAPESARDTLYIQLTHNGSFLCREGASIYNLTPILEAHRAPFRARLDDNIIRIAYISTALLELYQQPRLNSSLTDVKAGASSSSAMPSSSSSSGMSR</sequence>
<protein>
    <submittedName>
        <fullName evidence="2">Uncharacterized protein</fullName>
    </submittedName>
</protein>
<keyword evidence="3" id="KW-1185">Reference proteome</keyword>
<dbReference type="STRING" id="45065.Lgee_1498"/>
<dbReference type="Proteomes" id="UP000054785">
    <property type="component" value="Unassembled WGS sequence"/>
</dbReference>
<dbReference type="PATRIC" id="fig|45065.4.peg.1623"/>
<evidence type="ECO:0000313" key="2">
    <source>
        <dbReference type="EMBL" id="KTC98809.1"/>
    </source>
</evidence>
<proteinExistence type="predicted"/>
<dbReference type="EMBL" id="LNYC01000056">
    <property type="protein sequence ID" value="KTC98809.1"/>
    <property type="molecule type" value="Genomic_DNA"/>
</dbReference>
<feature type="compositionally biased region" description="Low complexity" evidence="1">
    <location>
        <begin position="289"/>
        <end position="308"/>
    </location>
</feature>
<accession>A0A0W0TT67</accession>